<proteinExistence type="predicted"/>
<dbReference type="Proteomes" id="UP000565078">
    <property type="component" value="Unassembled WGS sequence"/>
</dbReference>
<name>A0A7J4IWU3_9ARCH</name>
<evidence type="ECO:0000313" key="3">
    <source>
        <dbReference type="Proteomes" id="UP000565078"/>
    </source>
</evidence>
<dbReference type="AlphaFoldDB" id="A0A7J4IWU3"/>
<sequence length="46" mass="4693">MLPVLIIVGLGFAGFSGGWIYAIAIVACIGSHLAMMATSKDGKACH</sequence>
<comment type="caution">
    <text evidence="2">The sequence shown here is derived from an EMBL/GenBank/DDBJ whole genome shotgun (WGS) entry which is preliminary data.</text>
</comment>
<protein>
    <submittedName>
        <fullName evidence="2">Uncharacterized protein</fullName>
    </submittedName>
</protein>
<dbReference type="EMBL" id="DUGC01000076">
    <property type="protein sequence ID" value="HIH09991.1"/>
    <property type="molecule type" value="Genomic_DNA"/>
</dbReference>
<keyword evidence="1" id="KW-0812">Transmembrane</keyword>
<keyword evidence="1" id="KW-1133">Transmembrane helix</keyword>
<reference evidence="3" key="1">
    <citation type="journal article" date="2020" name="bioRxiv">
        <title>A rank-normalized archaeal taxonomy based on genome phylogeny resolves widespread incomplete and uneven classifications.</title>
        <authorList>
            <person name="Rinke C."/>
            <person name="Chuvochina M."/>
            <person name="Mussig A.J."/>
            <person name="Chaumeil P.-A."/>
            <person name="Waite D.W."/>
            <person name="Whitman W.B."/>
            <person name="Parks D.H."/>
            <person name="Hugenholtz P."/>
        </authorList>
    </citation>
    <scope>NUCLEOTIDE SEQUENCE [LARGE SCALE GENOMIC DNA]</scope>
</reference>
<evidence type="ECO:0000256" key="1">
    <source>
        <dbReference type="SAM" id="Phobius"/>
    </source>
</evidence>
<accession>A0A7J4IWU3</accession>
<keyword evidence="1" id="KW-0472">Membrane</keyword>
<feature type="transmembrane region" description="Helical" evidence="1">
    <location>
        <begin position="6"/>
        <end position="30"/>
    </location>
</feature>
<evidence type="ECO:0000313" key="2">
    <source>
        <dbReference type="EMBL" id="HIH09991.1"/>
    </source>
</evidence>
<gene>
    <name evidence="2" type="ORF">HA254_04970</name>
</gene>
<organism evidence="2 3">
    <name type="scientific">Candidatus Iainarchaeum sp</name>
    <dbReference type="NCBI Taxonomy" id="3101447"/>
    <lineage>
        <taxon>Archaea</taxon>
        <taxon>Candidatus Iainarchaeota</taxon>
        <taxon>Candidatus Iainarchaeia</taxon>
        <taxon>Candidatus Iainarchaeales</taxon>
        <taxon>Candidatus Iainarchaeaceae</taxon>
        <taxon>Candidatus Iainarchaeum</taxon>
    </lineage>
</organism>